<evidence type="ECO:0000313" key="3">
    <source>
        <dbReference type="Proteomes" id="UP000645555"/>
    </source>
</evidence>
<dbReference type="AlphaFoldDB" id="A0A918NTA9"/>
<reference evidence="2" key="2">
    <citation type="submission" date="2020-09" db="EMBL/GenBank/DDBJ databases">
        <authorList>
            <person name="Sun Q."/>
            <person name="Ohkuma M."/>
        </authorList>
    </citation>
    <scope>NUCLEOTIDE SEQUENCE</scope>
    <source>
        <strain evidence="2">JCM 4956</strain>
    </source>
</reference>
<evidence type="ECO:0000256" key="1">
    <source>
        <dbReference type="SAM" id="MobiDB-lite"/>
    </source>
</evidence>
<gene>
    <name evidence="2" type="ORF">GCM10010515_70780</name>
</gene>
<feature type="region of interest" description="Disordered" evidence="1">
    <location>
        <begin position="1"/>
        <end position="106"/>
    </location>
</feature>
<protein>
    <submittedName>
        <fullName evidence="2">Uncharacterized protein</fullName>
    </submittedName>
</protein>
<sequence>MDRLTPEPLKRSSPASVRSPDPDSPKPPAAGHATPRAHSAPTRFRLPGPLGPRRLRGPTPRPPRRRSRPGERARPTGWLVTGSRPTAPRPHLLRGAVDPPTAPCSLRPPGVLIVSVDILTIDTPSGTVRATAQPRGTDAVVYAVTGALRGWVHVTGTHHPRRWDQFTALRVSLGSVNAMEATAPGESLPRRRGSATGYTGGLVRWTDSDYPYQHTAMTPVESAAGNAPARTMAKTLALVMQACAEDVAHGPNLHRLLDASRERETPGLLRFLDWSIRRGEAEAAGFERKAQDNRRNARVAVSNWWTAARWLTARPHPVLMLVLMNYRGSLASRADYMPAYAEYAERAAREERDRVGRLRNEIASLRAQQRPRRRAGRCAARQHPAADTPLTARSRNSPA</sequence>
<organism evidence="2 3">
    <name type="scientific">Streptomyces fructofermentans</name>
    <dbReference type="NCBI Taxonomy" id="152141"/>
    <lineage>
        <taxon>Bacteria</taxon>
        <taxon>Bacillati</taxon>
        <taxon>Actinomycetota</taxon>
        <taxon>Actinomycetes</taxon>
        <taxon>Kitasatosporales</taxon>
        <taxon>Streptomycetaceae</taxon>
        <taxon>Streptomyces</taxon>
    </lineage>
</organism>
<proteinExistence type="predicted"/>
<evidence type="ECO:0000313" key="2">
    <source>
        <dbReference type="EMBL" id="GGX93802.1"/>
    </source>
</evidence>
<feature type="compositionally biased region" description="Basic and acidic residues" evidence="1">
    <location>
        <begin position="1"/>
        <end position="10"/>
    </location>
</feature>
<dbReference type="EMBL" id="BMWD01000040">
    <property type="protein sequence ID" value="GGX93802.1"/>
    <property type="molecule type" value="Genomic_DNA"/>
</dbReference>
<dbReference type="Proteomes" id="UP000645555">
    <property type="component" value="Unassembled WGS sequence"/>
</dbReference>
<reference evidence="2" key="1">
    <citation type="journal article" date="2014" name="Int. J. Syst. Evol. Microbiol.">
        <title>Complete genome sequence of Corynebacterium casei LMG S-19264T (=DSM 44701T), isolated from a smear-ripened cheese.</title>
        <authorList>
            <consortium name="US DOE Joint Genome Institute (JGI-PGF)"/>
            <person name="Walter F."/>
            <person name="Albersmeier A."/>
            <person name="Kalinowski J."/>
            <person name="Ruckert C."/>
        </authorList>
    </citation>
    <scope>NUCLEOTIDE SEQUENCE</scope>
    <source>
        <strain evidence="2">JCM 4956</strain>
    </source>
</reference>
<keyword evidence="3" id="KW-1185">Reference proteome</keyword>
<name>A0A918NTA9_9ACTN</name>
<accession>A0A918NTA9</accession>
<feature type="region of interest" description="Disordered" evidence="1">
    <location>
        <begin position="362"/>
        <end position="399"/>
    </location>
</feature>
<feature type="compositionally biased region" description="Low complexity" evidence="1">
    <location>
        <begin position="41"/>
        <end position="52"/>
    </location>
</feature>
<comment type="caution">
    <text evidence="2">The sequence shown here is derived from an EMBL/GenBank/DDBJ whole genome shotgun (WGS) entry which is preliminary data.</text>
</comment>